<dbReference type="EMBL" id="JANBOH010000230">
    <property type="protein sequence ID" value="KAJ1643689.1"/>
    <property type="molecule type" value="Genomic_DNA"/>
</dbReference>
<dbReference type="InterPro" id="IPR035248">
    <property type="entry name" value="PRMT5_C"/>
</dbReference>
<evidence type="ECO:0000256" key="2">
    <source>
        <dbReference type="ARBA" id="ARBA00022679"/>
    </source>
</evidence>
<feature type="active site" description="Proton donor/acceptor" evidence="5">
    <location>
        <position position="388"/>
    </location>
</feature>
<feature type="binding site" evidence="6">
    <location>
        <position position="274"/>
    </location>
    <ligand>
        <name>S-adenosyl-L-methionine</name>
        <dbReference type="ChEBI" id="CHEBI:59789"/>
    </ligand>
</feature>
<dbReference type="SUPFAM" id="SSF53335">
    <property type="entry name" value="S-adenosyl-L-methionine-dependent methyltransferases"/>
    <property type="match status" value="1"/>
</dbReference>
<dbReference type="Gene3D" id="3.40.50.150">
    <property type="entry name" value="Vaccinia Virus protein VP39"/>
    <property type="match status" value="1"/>
</dbReference>
<dbReference type="PROSITE" id="PS51678">
    <property type="entry name" value="SAM_MT_PRMT"/>
    <property type="match status" value="1"/>
</dbReference>
<keyword evidence="12" id="KW-1185">Reference proteome</keyword>
<keyword evidence="1 4" id="KW-0489">Methyltransferase</keyword>
<comment type="similarity">
    <text evidence="4">Belongs to the class I-like SAM-binding methyltransferase superfamily.</text>
</comment>
<feature type="site" description="Critical for specifying symmetric addition of methyl groups" evidence="7">
    <location>
        <position position="277"/>
    </location>
</feature>
<organism evidence="11 12">
    <name type="scientific">Coemansia asiatica</name>
    <dbReference type="NCBI Taxonomy" id="1052880"/>
    <lineage>
        <taxon>Eukaryota</taxon>
        <taxon>Fungi</taxon>
        <taxon>Fungi incertae sedis</taxon>
        <taxon>Zoopagomycota</taxon>
        <taxon>Kickxellomycotina</taxon>
        <taxon>Kickxellomycetes</taxon>
        <taxon>Kickxellales</taxon>
        <taxon>Kickxellaceae</taxon>
        <taxon>Coemansia</taxon>
    </lineage>
</organism>
<dbReference type="GO" id="GO:0005634">
    <property type="term" value="C:nucleus"/>
    <property type="evidence" value="ECO:0007669"/>
    <property type="project" value="TreeGrafter"/>
</dbReference>
<feature type="binding site" evidence="6">
    <location>
        <begin position="283"/>
        <end position="284"/>
    </location>
    <ligand>
        <name>S-adenosyl-L-methionine</name>
        <dbReference type="ChEBI" id="CHEBI:59789"/>
    </ligand>
</feature>
<feature type="domain" description="PRMT5 TIM barrel" evidence="9">
    <location>
        <begin position="57"/>
        <end position="240"/>
    </location>
</feature>
<evidence type="ECO:0000259" key="8">
    <source>
        <dbReference type="Pfam" id="PF05185"/>
    </source>
</evidence>
<evidence type="ECO:0000256" key="3">
    <source>
        <dbReference type="ARBA" id="ARBA00022691"/>
    </source>
</evidence>
<dbReference type="Pfam" id="PF17285">
    <property type="entry name" value="PRMT5_TIM"/>
    <property type="match status" value="1"/>
</dbReference>
<protein>
    <recommendedName>
        <fullName evidence="4">Protein arginine N-methyltransferase</fullName>
    </recommendedName>
</protein>
<dbReference type="GO" id="GO:0032259">
    <property type="term" value="P:methylation"/>
    <property type="evidence" value="ECO:0007669"/>
    <property type="project" value="UniProtKB-KW"/>
</dbReference>
<dbReference type="InterPro" id="IPR007857">
    <property type="entry name" value="Arg_MeTrfase_PRMT5"/>
</dbReference>
<dbReference type="PANTHER" id="PTHR10738:SF0">
    <property type="entry name" value="PROTEIN ARGININE N-METHYLTRANSFERASE 5"/>
    <property type="match status" value="1"/>
</dbReference>
<gene>
    <name evidence="11" type="ORF">LPJ64_004561</name>
</gene>
<evidence type="ECO:0000259" key="10">
    <source>
        <dbReference type="Pfam" id="PF17286"/>
    </source>
</evidence>
<dbReference type="Pfam" id="PF17286">
    <property type="entry name" value="PRMT5_C"/>
    <property type="match status" value="1"/>
</dbReference>
<evidence type="ECO:0000256" key="4">
    <source>
        <dbReference type="PIRNR" id="PIRNR015894"/>
    </source>
</evidence>
<dbReference type="GO" id="GO:0006355">
    <property type="term" value="P:regulation of DNA-templated transcription"/>
    <property type="evidence" value="ECO:0007669"/>
    <property type="project" value="TreeGrafter"/>
</dbReference>
<sequence length="533" mass="57815">MSSEKAVVAIGIEPSWTVDDADAFVDESMVSSEADFALLDITKPQDSSSAANEGCFFELNDVVVKTPTNGYCIVGKTAAWLSTDHGALVVRQMEYASYIGLRRVMVPGPAADTCLAAYSQMLLAAMHSDSGVSALTLRLQADEESWRSWRRVRELCGHSTALSVALDLSRECDIEQWRAEPVQLAVVPEPMFTANPSGYPVLWRKDQEIVRRLSEIGAAIAVRHSGDASDCVRYLRHLTQAADKSAAQEATDLYRDVLQVPLQPLMNHLESVTYETFEADLPKYDAYEIAIRSALEACAKSQPVLMVAGAGRGPLVSRALAAATSLGRSVRMVAIEKNPGAMVTLQRRNASEWNGAVELVHGDMRMCEPSARADILISELLGSFGDNELAPECMDAAVARLVQLDGVSIPSRYTAYAAPLSSSLLHARASKNTDGYGLETPYVANVHAARVLAPTQRVWSFDHSPAKGSPMRFERFASIAFVCSAASVVHGLVGYFDATLFGSHCLSTLPQAHTPNMDSWFPMFFPLKASISS</sequence>
<dbReference type="Pfam" id="PF05185">
    <property type="entry name" value="PRMT5"/>
    <property type="match status" value="1"/>
</dbReference>
<keyword evidence="3 4" id="KW-0949">S-adenosyl-L-methionine</keyword>
<evidence type="ECO:0000256" key="1">
    <source>
        <dbReference type="ARBA" id="ARBA00022603"/>
    </source>
</evidence>
<accession>A0A9W7XJE9</accession>
<feature type="domain" description="PRMT5 arginine-N-methyltransferase" evidence="8">
    <location>
        <begin position="248"/>
        <end position="409"/>
    </location>
</feature>
<feature type="binding site" evidence="6">
    <location>
        <position position="336"/>
    </location>
    <ligand>
        <name>S-adenosyl-L-methionine</name>
        <dbReference type="ChEBI" id="CHEBI:59789"/>
    </ligand>
</feature>
<evidence type="ECO:0000259" key="9">
    <source>
        <dbReference type="Pfam" id="PF17285"/>
    </source>
</evidence>
<keyword evidence="2 4" id="KW-0808">Transferase</keyword>
<dbReference type="PANTHER" id="PTHR10738">
    <property type="entry name" value="PROTEIN ARGININE N-METHYLTRANSFERASE 5"/>
    <property type="match status" value="1"/>
</dbReference>
<name>A0A9W7XJE9_9FUNG</name>
<dbReference type="InterPro" id="IPR035247">
    <property type="entry name" value="PRMT5_TIM"/>
</dbReference>
<dbReference type="GO" id="GO:0005829">
    <property type="term" value="C:cytosol"/>
    <property type="evidence" value="ECO:0007669"/>
    <property type="project" value="TreeGrafter"/>
</dbReference>
<dbReference type="InterPro" id="IPR029063">
    <property type="entry name" value="SAM-dependent_MTases_sf"/>
</dbReference>
<dbReference type="Gene3D" id="2.70.160.11">
    <property type="entry name" value="Hnrnp arginine n-methyltransferase1"/>
    <property type="match status" value="1"/>
</dbReference>
<dbReference type="InterPro" id="IPR035075">
    <property type="entry name" value="PRMT5"/>
</dbReference>
<feature type="active site" description="Proton donor/acceptor" evidence="5">
    <location>
        <position position="379"/>
    </location>
</feature>
<feature type="binding site" evidence="6">
    <location>
        <begin position="363"/>
        <end position="364"/>
    </location>
    <ligand>
        <name>S-adenosyl-L-methionine</name>
        <dbReference type="ChEBI" id="CHEBI:59789"/>
    </ligand>
</feature>
<dbReference type="Gene3D" id="3.20.20.150">
    <property type="entry name" value="Divalent-metal-dependent TIM barrel enzymes"/>
    <property type="match status" value="1"/>
</dbReference>
<evidence type="ECO:0000313" key="12">
    <source>
        <dbReference type="Proteomes" id="UP001145021"/>
    </source>
</evidence>
<dbReference type="Proteomes" id="UP001145021">
    <property type="component" value="Unassembled WGS sequence"/>
</dbReference>
<comment type="caution">
    <text evidence="11">The sequence shown here is derived from an EMBL/GenBank/DDBJ whole genome shotgun (WGS) entry which is preliminary data.</text>
</comment>
<evidence type="ECO:0000256" key="7">
    <source>
        <dbReference type="PIRSR" id="PIRSR015894-3"/>
    </source>
</evidence>
<evidence type="ECO:0000256" key="5">
    <source>
        <dbReference type="PIRSR" id="PIRSR015894-1"/>
    </source>
</evidence>
<feature type="domain" description="PRMT5 oligomerisation" evidence="10">
    <location>
        <begin position="413"/>
        <end position="530"/>
    </location>
</feature>
<dbReference type="InterPro" id="IPR025799">
    <property type="entry name" value="Arg_MeTrfase"/>
</dbReference>
<dbReference type="AlphaFoldDB" id="A0A9W7XJE9"/>
<dbReference type="GO" id="GO:0016274">
    <property type="term" value="F:protein-arginine N-methyltransferase activity"/>
    <property type="evidence" value="ECO:0007669"/>
    <property type="project" value="InterPro"/>
</dbReference>
<dbReference type="PIRSF" id="PIRSF015894">
    <property type="entry name" value="Skb1_MeTrfase"/>
    <property type="match status" value="1"/>
</dbReference>
<reference evidence="11" key="1">
    <citation type="submission" date="2022-07" db="EMBL/GenBank/DDBJ databases">
        <title>Phylogenomic reconstructions and comparative analyses of Kickxellomycotina fungi.</title>
        <authorList>
            <person name="Reynolds N.K."/>
            <person name="Stajich J.E."/>
            <person name="Barry K."/>
            <person name="Grigoriev I.V."/>
            <person name="Crous P."/>
            <person name="Smith M.E."/>
        </authorList>
    </citation>
    <scope>NUCLEOTIDE SEQUENCE</scope>
    <source>
        <strain evidence="11">NBRC 105413</strain>
    </source>
</reference>
<evidence type="ECO:0000313" key="11">
    <source>
        <dbReference type="EMBL" id="KAJ1643689.1"/>
    </source>
</evidence>
<proteinExistence type="inferred from homology"/>
<evidence type="ECO:0000256" key="6">
    <source>
        <dbReference type="PIRSR" id="PIRSR015894-2"/>
    </source>
</evidence>